<reference evidence="3" key="1">
    <citation type="submission" date="2019-09" db="EMBL/GenBank/DDBJ databases">
        <authorList>
            <person name="Jung D.-H."/>
        </authorList>
    </citation>
    <scope>NUCLEOTIDE SEQUENCE [LARGE SCALE GENOMIC DNA]</scope>
    <source>
        <strain evidence="3">JA-25</strain>
    </source>
</reference>
<reference evidence="3" key="2">
    <citation type="submission" date="2023-07" db="EMBL/GenBank/DDBJ databases">
        <authorList>
            <person name="Jung D.-H."/>
        </authorList>
    </citation>
    <scope>NUCLEOTIDE SEQUENCE [LARGE SCALE GENOMIC DNA]</scope>
    <source>
        <strain evidence="3">JA-25</strain>
    </source>
</reference>
<accession>A0ABX0QMP4</accession>
<gene>
    <name evidence="2" type="ORF">F7231_26590</name>
</gene>
<keyword evidence="1" id="KW-0175">Coiled coil</keyword>
<feature type="coiled-coil region" evidence="1">
    <location>
        <begin position="10"/>
        <end position="37"/>
    </location>
</feature>
<name>A0ABX0QMP4_9BACT</name>
<proteinExistence type="predicted"/>
<sequence length="112" mass="12422">MSDQVNEPTLEQLKQQLAEAQELLNQQAETIKAQEAVQAALEASPGIIQTVKIGKDTYQITVPKFQYKRDGDGEESRVYTAEDLKKDAELQKELLAKKVGFLLPIVPPANAK</sequence>
<evidence type="ECO:0000256" key="1">
    <source>
        <dbReference type="SAM" id="Coils"/>
    </source>
</evidence>
<keyword evidence="3" id="KW-1185">Reference proteome</keyword>
<dbReference type="EMBL" id="WAEL01000015">
    <property type="protein sequence ID" value="NID13765.1"/>
    <property type="molecule type" value="Genomic_DNA"/>
</dbReference>
<protein>
    <submittedName>
        <fullName evidence="2">Uncharacterized protein</fullName>
    </submittedName>
</protein>
<evidence type="ECO:0000313" key="2">
    <source>
        <dbReference type="EMBL" id="NID13765.1"/>
    </source>
</evidence>
<dbReference type="RefSeq" id="WP_166694277.1">
    <property type="nucleotide sequence ID" value="NZ_WAEL01000015.1"/>
</dbReference>
<dbReference type="Proteomes" id="UP000606008">
    <property type="component" value="Unassembled WGS sequence"/>
</dbReference>
<organism evidence="2 3">
    <name type="scientific">Fibrivirga algicola</name>
    <dbReference type="NCBI Taxonomy" id="2950420"/>
    <lineage>
        <taxon>Bacteria</taxon>
        <taxon>Pseudomonadati</taxon>
        <taxon>Bacteroidota</taxon>
        <taxon>Cytophagia</taxon>
        <taxon>Cytophagales</taxon>
        <taxon>Spirosomataceae</taxon>
        <taxon>Fibrivirga</taxon>
    </lineage>
</organism>
<evidence type="ECO:0000313" key="3">
    <source>
        <dbReference type="Proteomes" id="UP000606008"/>
    </source>
</evidence>
<comment type="caution">
    <text evidence="2">The sequence shown here is derived from an EMBL/GenBank/DDBJ whole genome shotgun (WGS) entry which is preliminary data.</text>
</comment>